<proteinExistence type="predicted"/>
<protein>
    <submittedName>
        <fullName evidence="1">Uncharacterized protein</fullName>
    </submittedName>
</protein>
<evidence type="ECO:0000313" key="2">
    <source>
        <dbReference type="Proteomes" id="UP000019364"/>
    </source>
</evidence>
<keyword evidence="2" id="KW-1185">Reference proteome</keyword>
<organism evidence="1 2">
    <name type="scientific">Paenibacillus pini JCM 16418</name>
    <dbReference type="NCBI Taxonomy" id="1236976"/>
    <lineage>
        <taxon>Bacteria</taxon>
        <taxon>Bacillati</taxon>
        <taxon>Bacillota</taxon>
        <taxon>Bacilli</taxon>
        <taxon>Bacillales</taxon>
        <taxon>Paenibacillaceae</taxon>
        <taxon>Paenibacillus</taxon>
    </lineage>
</organism>
<dbReference type="EMBL" id="BAVZ01000011">
    <property type="protein sequence ID" value="GAF09405.1"/>
    <property type="molecule type" value="Genomic_DNA"/>
</dbReference>
<gene>
    <name evidence="1" type="ORF">JCM16418_3545</name>
</gene>
<name>W7YEN8_9BACL</name>
<dbReference type="STRING" id="1236976.JCM16418_3545"/>
<dbReference type="AlphaFoldDB" id="W7YEN8"/>
<comment type="caution">
    <text evidence="1">The sequence shown here is derived from an EMBL/GenBank/DDBJ whole genome shotgun (WGS) entry which is preliminary data.</text>
</comment>
<accession>W7YEN8</accession>
<evidence type="ECO:0000313" key="1">
    <source>
        <dbReference type="EMBL" id="GAF09405.1"/>
    </source>
</evidence>
<dbReference type="Proteomes" id="UP000019364">
    <property type="component" value="Unassembled WGS sequence"/>
</dbReference>
<sequence>MCRHNLIYNTETIQTVNSDLRFKFTAADDMDISVVVKKYDSRGNGKSKKNDH</sequence>
<reference evidence="1 2" key="1">
    <citation type="journal article" date="2014" name="Genome Announc.">
        <title>Draft Genome Sequence of Paenibacillus pini JCM 16418T, Isolated from the Rhizosphere of Pine Tree.</title>
        <authorList>
            <person name="Yuki M."/>
            <person name="Oshima K."/>
            <person name="Suda W."/>
            <person name="Oshida Y."/>
            <person name="Kitamura K."/>
            <person name="Iida Y."/>
            <person name="Hattori M."/>
            <person name="Ohkuma M."/>
        </authorList>
    </citation>
    <scope>NUCLEOTIDE SEQUENCE [LARGE SCALE GENOMIC DNA]</scope>
    <source>
        <strain evidence="1 2">JCM 16418</strain>
    </source>
</reference>